<accession>A0A8H4VSF4</accession>
<comment type="caution">
    <text evidence="2">The sequence shown here is derived from an EMBL/GenBank/DDBJ whole genome shotgun (WGS) entry which is preliminary data.</text>
</comment>
<keyword evidence="3" id="KW-1185">Reference proteome</keyword>
<evidence type="ECO:0000313" key="2">
    <source>
        <dbReference type="EMBL" id="KAF4618630.1"/>
    </source>
</evidence>
<dbReference type="AlphaFoldDB" id="A0A8H4VSF4"/>
<organism evidence="2 3">
    <name type="scientific">Agrocybe pediades</name>
    <dbReference type="NCBI Taxonomy" id="84607"/>
    <lineage>
        <taxon>Eukaryota</taxon>
        <taxon>Fungi</taxon>
        <taxon>Dikarya</taxon>
        <taxon>Basidiomycota</taxon>
        <taxon>Agaricomycotina</taxon>
        <taxon>Agaricomycetes</taxon>
        <taxon>Agaricomycetidae</taxon>
        <taxon>Agaricales</taxon>
        <taxon>Agaricineae</taxon>
        <taxon>Strophariaceae</taxon>
        <taxon>Agrocybe</taxon>
    </lineage>
</organism>
<proteinExistence type="predicted"/>
<dbReference type="Proteomes" id="UP000521872">
    <property type="component" value="Unassembled WGS sequence"/>
</dbReference>
<feature type="compositionally biased region" description="Polar residues" evidence="1">
    <location>
        <begin position="17"/>
        <end position="39"/>
    </location>
</feature>
<evidence type="ECO:0000313" key="3">
    <source>
        <dbReference type="Proteomes" id="UP000521872"/>
    </source>
</evidence>
<dbReference type="EMBL" id="JAACJL010000017">
    <property type="protein sequence ID" value="KAF4618630.1"/>
    <property type="molecule type" value="Genomic_DNA"/>
</dbReference>
<reference evidence="2 3" key="1">
    <citation type="submission" date="2019-12" db="EMBL/GenBank/DDBJ databases">
        <authorList>
            <person name="Floudas D."/>
            <person name="Bentzer J."/>
            <person name="Ahren D."/>
            <person name="Johansson T."/>
            <person name="Persson P."/>
            <person name="Tunlid A."/>
        </authorList>
    </citation>
    <scope>NUCLEOTIDE SEQUENCE [LARGE SCALE GENOMIC DNA]</scope>
    <source>
        <strain evidence="2 3">CBS 102.39</strain>
    </source>
</reference>
<name>A0A8H4VSF4_9AGAR</name>
<evidence type="ECO:0000256" key="1">
    <source>
        <dbReference type="SAM" id="MobiDB-lite"/>
    </source>
</evidence>
<gene>
    <name evidence="2" type="ORF">D9613_010105</name>
</gene>
<feature type="region of interest" description="Disordered" evidence="1">
    <location>
        <begin position="17"/>
        <end position="41"/>
    </location>
</feature>
<protein>
    <submittedName>
        <fullName evidence="2">Uncharacterized protein</fullName>
    </submittedName>
</protein>
<sequence length="171" mass="19222">MSEAGYKAPLPLFHSSSKIPSVQPASAHQRTSTTATYNPQHIPPTAKMPGAVVGNATRIWELNVHWDLYSQCGIWDARGRGVDIWECIQPPTKRTLLAICRPKIVLVFASVCWDWTFMGGFLPRNNLIRRPKSPPHRHHMLIIGGNPHHRHSRTHIPAFVVPATFHIGHTI</sequence>